<reference evidence="3" key="1">
    <citation type="journal article" date="2011" name="Nat. Biotechnol.">
        <title>The genomic sequence of the Chinese hamster ovary (CHO)-K1 cell line.</title>
        <authorList>
            <person name="Xu X."/>
            <person name="Nagarajan H."/>
            <person name="Lewis N.E."/>
            <person name="Pan S."/>
            <person name="Cai Z."/>
            <person name="Liu X."/>
            <person name="Chen W."/>
            <person name="Xie M."/>
            <person name="Wang W."/>
            <person name="Hammond S."/>
            <person name="Andersen M.R."/>
            <person name="Neff N."/>
            <person name="Passarelli B."/>
            <person name="Koh W."/>
            <person name="Fan H.C."/>
            <person name="Wang J."/>
            <person name="Gui Y."/>
            <person name="Lee K.H."/>
            <person name="Betenbaugh M.J."/>
            <person name="Quake S.R."/>
            <person name="Famili I."/>
            <person name="Palsson B.O."/>
            <person name="Wang J."/>
        </authorList>
    </citation>
    <scope>NUCLEOTIDE SEQUENCE [LARGE SCALE GENOMIC DNA]</scope>
    <source>
        <strain evidence="3">CHO K1 cell line</strain>
    </source>
</reference>
<evidence type="ECO:0000313" key="3">
    <source>
        <dbReference type="Proteomes" id="UP000001075"/>
    </source>
</evidence>
<dbReference type="EMBL" id="JH001283">
    <property type="protein sequence ID" value="EGV93451.1"/>
    <property type="molecule type" value="Genomic_DNA"/>
</dbReference>
<evidence type="ECO:0000313" key="2">
    <source>
        <dbReference type="EMBL" id="EGV93451.1"/>
    </source>
</evidence>
<organism evidence="2 3">
    <name type="scientific">Cricetulus griseus</name>
    <name type="common">Chinese hamster</name>
    <name type="synonym">Cricetulus barabensis griseus</name>
    <dbReference type="NCBI Taxonomy" id="10029"/>
    <lineage>
        <taxon>Eukaryota</taxon>
        <taxon>Metazoa</taxon>
        <taxon>Chordata</taxon>
        <taxon>Craniata</taxon>
        <taxon>Vertebrata</taxon>
        <taxon>Euteleostomi</taxon>
        <taxon>Mammalia</taxon>
        <taxon>Eutheria</taxon>
        <taxon>Euarchontoglires</taxon>
        <taxon>Glires</taxon>
        <taxon>Rodentia</taxon>
        <taxon>Myomorpha</taxon>
        <taxon>Muroidea</taxon>
        <taxon>Cricetidae</taxon>
        <taxon>Cricetinae</taxon>
        <taxon>Cricetulus</taxon>
    </lineage>
</organism>
<proteinExistence type="predicted"/>
<name>G3I554_CRIGR</name>
<accession>G3I554</accession>
<dbReference type="InParanoid" id="G3I554"/>
<feature type="compositionally biased region" description="Basic and acidic residues" evidence="1">
    <location>
        <begin position="60"/>
        <end position="69"/>
    </location>
</feature>
<feature type="region of interest" description="Disordered" evidence="1">
    <location>
        <begin position="44"/>
        <end position="79"/>
    </location>
</feature>
<dbReference type="Proteomes" id="UP000001075">
    <property type="component" value="Unassembled WGS sequence"/>
</dbReference>
<sequence length="79" mass="8738">MGKCGLVGQGPKEEAGILVLRDQKPWARDQPPLLYWTFQKTTGGGQAHSGSFQCQAVTSRRSERVRGSERTLYPPHLGQ</sequence>
<evidence type="ECO:0000256" key="1">
    <source>
        <dbReference type="SAM" id="MobiDB-lite"/>
    </source>
</evidence>
<protein>
    <submittedName>
        <fullName evidence="2">Uncharacterized protein</fullName>
    </submittedName>
</protein>
<gene>
    <name evidence="2" type="ORF">I79_018598</name>
</gene>
<dbReference type="AlphaFoldDB" id="G3I554"/>